<evidence type="ECO:0000256" key="1">
    <source>
        <dbReference type="SAM" id="Phobius"/>
    </source>
</evidence>
<name>A0A165RRS4_9AGAM</name>
<dbReference type="InParanoid" id="A0A165RRS4"/>
<organism evidence="2 3">
    <name type="scientific">Neolentinus lepideus HHB14362 ss-1</name>
    <dbReference type="NCBI Taxonomy" id="1314782"/>
    <lineage>
        <taxon>Eukaryota</taxon>
        <taxon>Fungi</taxon>
        <taxon>Dikarya</taxon>
        <taxon>Basidiomycota</taxon>
        <taxon>Agaricomycotina</taxon>
        <taxon>Agaricomycetes</taxon>
        <taxon>Gloeophyllales</taxon>
        <taxon>Gloeophyllaceae</taxon>
        <taxon>Neolentinus</taxon>
    </lineage>
</organism>
<proteinExistence type="predicted"/>
<protein>
    <submittedName>
        <fullName evidence="2">Uncharacterized protein</fullName>
    </submittedName>
</protein>
<keyword evidence="3" id="KW-1185">Reference proteome</keyword>
<keyword evidence="1" id="KW-0812">Transmembrane</keyword>
<sequence length="204" mass="22284">MSLIAGTVSGFAGLAIQIKMYLLQVQAPISEVAPPSKYMQLYAYWDATSIAQYTCSCITNVLMSGLIAFRIWKVTRNIGKRKNQYLRVAWLVLETGFMYSVCLVIIATLSGFQSSTSTFVPLPIVLAYEILGTASSQLGIFPTVIILLVALRKTSDQTAEYNRTTTHDIGRQSQVGSIRFATPACAHANNAAGGTYTIELRTPQ</sequence>
<evidence type="ECO:0000313" key="3">
    <source>
        <dbReference type="Proteomes" id="UP000076761"/>
    </source>
</evidence>
<dbReference type="Proteomes" id="UP000076761">
    <property type="component" value="Unassembled WGS sequence"/>
</dbReference>
<keyword evidence="1" id="KW-1133">Transmembrane helix</keyword>
<feature type="transmembrane region" description="Helical" evidence="1">
    <location>
        <begin position="90"/>
        <end position="110"/>
    </location>
</feature>
<evidence type="ECO:0000313" key="2">
    <source>
        <dbReference type="EMBL" id="KZT24181.1"/>
    </source>
</evidence>
<dbReference type="AlphaFoldDB" id="A0A165RRS4"/>
<dbReference type="EMBL" id="KV425579">
    <property type="protein sequence ID" value="KZT24181.1"/>
    <property type="molecule type" value="Genomic_DNA"/>
</dbReference>
<feature type="transmembrane region" description="Helical" evidence="1">
    <location>
        <begin position="130"/>
        <end position="151"/>
    </location>
</feature>
<gene>
    <name evidence="2" type="ORF">NEOLEDRAFT_444867</name>
</gene>
<dbReference type="OrthoDB" id="3214103at2759"/>
<feature type="transmembrane region" description="Helical" evidence="1">
    <location>
        <begin position="50"/>
        <end position="69"/>
    </location>
</feature>
<keyword evidence="1" id="KW-0472">Membrane</keyword>
<reference evidence="2 3" key="1">
    <citation type="journal article" date="2016" name="Mol. Biol. Evol.">
        <title>Comparative Genomics of Early-Diverging Mushroom-Forming Fungi Provides Insights into the Origins of Lignocellulose Decay Capabilities.</title>
        <authorList>
            <person name="Nagy L.G."/>
            <person name="Riley R."/>
            <person name="Tritt A."/>
            <person name="Adam C."/>
            <person name="Daum C."/>
            <person name="Floudas D."/>
            <person name="Sun H."/>
            <person name="Yadav J.S."/>
            <person name="Pangilinan J."/>
            <person name="Larsson K.H."/>
            <person name="Matsuura K."/>
            <person name="Barry K."/>
            <person name="Labutti K."/>
            <person name="Kuo R."/>
            <person name="Ohm R.A."/>
            <person name="Bhattacharya S.S."/>
            <person name="Shirouzu T."/>
            <person name="Yoshinaga Y."/>
            <person name="Martin F.M."/>
            <person name="Grigoriev I.V."/>
            <person name="Hibbett D.S."/>
        </authorList>
    </citation>
    <scope>NUCLEOTIDE SEQUENCE [LARGE SCALE GENOMIC DNA]</scope>
    <source>
        <strain evidence="2 3">HHB14362 ss-1</strain>
    </source>
</reference>
<accession>A0A165RRS4</accession>